<dbReference type="GO" id="GO:0008757">
    <property type="term" value="F:S-adenosylmethionine-dependent methyltransferase activity"/>
    <property type="evidence" value="ECO:0007669"/>
    <property type="project" value="InterPro"/>
</dbReference>
<dbReference type="CDD" id="cd00090">
    <property type="entry name" value="HTH_ARSR"/>
    <property type="match status" value="1"/>
</dbReference>
<dbReference type="InterPro" id="IPR001845">
    <property type="entry name" value="HTH_ArsR_DNA-bd_dom"/>
</dbReference>
<protein>
    <submittedName>
        <fullName evidence="3">Metalloregulator ArsR/SmtB family transcription factor</fullName>
    </submittedName>
</protein>
<dbReference type="AlphaFoldDB" id="A0A6M1RU46"/>
<dbReference type="PRINTS" id="PR00778">
    <property type="entry name" value="HTHARSR"/>
</dbReference>
<comment type="caution">
    <text evidence="3">The sequence shown here is derived from an EMBL/GenBank/DDBJ whole genome shotgun (WGS) entry which is preliminary data.</text>
</comment>
<proteinExistence type="predicted"/>
<accession>A0A6M1RU46</accession>
<dbReference type="InterPro" id="IPR029063">
    <property type="entry name" value="SAM-dependent_MTases_sf"/>
</dbReference>
<dbReference type="Pfam" id="PF01022">
    <property type="entry name" value="HTH_5"/>
    <property type="match status" value="1"/>
</dbReference>
<keyword evidence="1" id="KW-0808">Transferase</keyword>
<dbReference type="SUPFAM" id="SSF46785">
    <property type="entry name" value="Winged helix' DNA-binding domain"/>
    <property type="match status" value="1"/>
</dbReference>
<dbReference type="InterPro" id="IPR011991">
    <property type="entry name" value="ArsR-like_HTH"/>
</dbReference>
<evidence type="ECO:0000313" key="3">
    <source>
        <dbReference type="EMBL" id="NGO40165.1"/>
    </source>
</evidence>
<dbReference type="NCBIfam" id="NF033788">
    <property type="entry name" value="HTH_metalloreg"/>
    <property type="match status" value="1"/>
</dbReference>
<dbReference type="SMART" id="SM00418">
    <property type="entry name" value="HTH_ARSR"/>
    <property type="match status" value="1"/>
</dbReference>
<dbReference type="InterPro" id="IPR036388">
    <property type="entry name" value="WH-like_DNA-bd_sf"/>
</dbReference>
<dbReference type="InterPro" id="IPR013216">
    <property type="entry name" value="Methyltransf_11"/>
</dbReference>
<dbReference type="PANTHER" id="PTHR43861:SF3">
    <property type="entry name" value="PUTATIVE (AFU_ORTHOLOGUE AFUA_2G14390)-RELATED"/>
    <property type="match status" value="1"/>
</dbReference>
<dbReference type="Gene3D" id="1.10.10.10">
    <property type="entry name" value="Winged helix-like DNA-binding domain superfamily/Winged helix DNA-binding domain"/>
    <property type="match status" value="1"/>
</dbReference>
<reference evidence="3 4" key="1">
    <citation type="submission" date="2020-02" db="EMBL/GenBank/DDBJ databases">
        <title>Draft genome sequence of Limisphaera ngatamarikiensis NGM72.4T, a thermophilic Verrucomicrobia grouped in subdivision 3.</title>
        <authorList>
            <person name="Carere C.R."/>
            <person name="Steen J."/>
            <person name="Hugenholtz P."/>
            <person name="Stott M.B."/>
        </authorList>
    </citation>
    <scope>NUCLEOTIDE SEQUENCE [LARGE SCALE GENOMIC DNA]</scope>
    <source>
        <strain evidence="3 4">NGM72.4</strain>
    </source>
</reference>
<sequence>MNGTLKILRALADPTRLRLLALLEREELSVHELQEITRLGQSRISTHLGQLLEAGLVRSRREGRRAFYRLADGLNGDAAGLVKAALAGAAELPQAADDAANLRRVLQWRRDQAQVSFHQVAGRFDRVYGPGRSWQALGQFLLRILPPLVVADLGSGEGLVSELLARRCRKVIAVDNSERIVAYGRARARKIGLKNLEFRLGDLQDPPIEDASVDLVLLSQALHHAEDPPRALQSAWRILKPGGQVWILDLLQHQFEKARELYGDRWLGFTEGQLHRWLEQAGFRDIEVCVVAREETPPHFQTVLAGGTKPARAKSGGRPRHT</sequence>
<dbReference type="PROSITE" id="PS50987">
    <property type="entry name" value="HTH_ARSR_2"/>
    <property type="match status" value="1"/>
</dbReference>
<keyword evidence="4" id="KW-1185">Reference proteome</keyword>
<dbReference type="InterPro" id="IPR036390">
    <property type="entry name" value="WH_DNA-bd_sf"/>
</dbReference>
<evidence type="ECO:0000256" key="1">
    <source>
        <dbReference type="ARBA" id="ARBA00022679"/>
    </source>
</evidence>
<dbReference type="GO" id="GO:0003700">
    <property type="term" value="F:DNA-binding transcription factor activity"/>
    <property type="evidence" value="ECO:0007669"/>
    <property type="project" value="InterPro"/>
</dbReference>
<dbReference type="Gene3D" id="3.40.50.150">
    <property type="entry name" value="Vaccinia Virus protein VP39"/>
    <property type="match status" value="1"/>
</dbReference>
<dbReference type="SUPFAM" id="SSF53335">
    <property type="entry name" value="S-adenosyl-L-methionine-dependent methyltransferases"/>
    <property type="match status" value="1"/>
</dbReference>
<name>A0A6M1RU46_9BACT</name>
<gene>
    <name evidence="3" type="ORF">G4L39_12285</name>
</gene>
<dbReference type="PANTHER" id="PTHR43861">
    <property type="entry name" value="TRANS-ACONITATE 2-METHYLTRANSFERASE-RELATED"/>
    <property type="match status" value="1"/>
</dbReference>
<feature type="domain" description="HTH arsR-type" evidence="2">
    <location>
        <begin position="1"/>
        <end position="93"/>
    </location>
</feature>
<dbReference type="Pfam" id="PF08241">
    <property type="entry name" value="Methyltransf_11"/>
    <property type="match status" value="1"/>
</dbReference>
<dbReference type="EMBL" id="JAAKYA010000082">
    <property type="protein sequence ID" value="NGO40165.1"/>
    <property type="molecule type" value="Genomic_DNA"/>
</dbReference>
<evidence type="ECO:0000259" key="2">
    <source>
        <dbReference type="PROSITE" id="PS50987"/>
    </source>
</evidence>
<dbReference type="Proteomes" id="UP000477311">
    <property type="component" value="Unassembled WGS sequence"/>
</dbReference>
<dbReference type="RefSeq" id="WP_165108480.1">
    <property type="nucleotide sequence ID" value="NZ_JAAKYA010000082.1"/>
</dbReference>
<evidence type="ECO:0000313" key="4">
    <source>
        <dbReference type="Proteomes" id="UP000477311"/>
    </source>
</evidence>
<organism evidence="3 4">
    <name type="scientific">Limisphaera ngatamarikiensis</name>
    <dbReference type="NCBI Taxonomy" id="1324935"/>
    <lineage>
        <taxon>Bacteria</taxon>
        <taxon>Pseudomonadati</taxon>
        <taxon>Verrucomicrobiota</taxon>
        <taxon>Verrucomicrobiia</taxon>
        <taxon>Limisphaerales</taxon>
        <taxon>Limisphaeraceae</taxon>
        <taxon>Limisphaera</taxon>
    </lineage>
</organism>
<dbReference type="CDD" id="cd02440">
    <property type="entry name" value="AdoMet_MTases"/>
    <property type="match status" value="1"/>
</dbReference>